<evidence type="ECO:0000256" key="1">
    <source>
        <dbReference type="ARBA" id="ARBA00022448"/>
    </source>
</evidence>
<dbReference type="GO" id="GO:0020037">
    <property type="term" value="F:heme binding"/>
    <property type="evidence" value="ECO:0007669"/>
    <property type="project" value="InterPro"/>
</dbReference>
<keyword evidence="6" id="KW-0732">Signal</keyword>
<dbReference type="InterPro" id="IPR001486">
    <property type="entry name" value="Hemoglobin_trunc"/>
</dbReference>
<dbReference type="GO" id="GO:0019825">
    <property type="term" value="F:oxygen binding"/>
    <property type="evidence" value="ECO:0007669"/>
    <property type="project" value="InterPro"/>
</dbReference>
<feature type="signal peptide" evidence="6">
    <location>
        <begin position="1"/>
        <end position="31"/>
    </location>
</feature>
<dbReference type="SUPFAM" id="SSF46458">
    <property type="entry name" value="Globin-like"/>
    <property type="match status" value="1"/>
</dbReference>
<gene>
    <name evidence="7" type="ORF">Y958_12890</name>
</gene>
<evidence type="ECO:0008006" key="9">
    <source>
        <dbReference type="Google" id="ProtNLM"/>
    </source>
</evidence>
<dbReference type="RefSeq" id="WP_088872290.1">
    <property type="nucleotide sequence ID" value="NZ_CP022110.1"/>
</dbReference>
<sequence>MSHPARLTKPMAILCLALSLTGVVTGPTARADEATFQAFGGKAGLQSLMEDFMANLLADPRTRPFFEKANQTRVKAQLVDQFCQALGGPCQYKGLDMKSAHQGLPPITREHFNALVEDLQDAMDKHKVPFSAQNKLLAELAPLHRDIEH</sequence>
<keyword evidence="1" id="KW-0813">Transport</keyword>
<evidence type="ECO:0000313" key="8">
    <source>
        <dbReference type="Proteomes" id="UP000197153"/>
    </source>
</evidence>
<organism evidence="7 8">
    <name type="scientific">Nitrospirillum viridazoti CBAmc</name>
    <dbReference type="NCBI Taxonomy" id="1441467"/>
    <lineage>
        <taxon>Bacteria</taxon>
        <taxon>Pseudomonadati</taxon>
        <taxon>Pseudomonadota</taxon>
        <taxon>Alphaproteobacteria</taxon>
        <taxon>Rhodospirillales</taxon>
        <taxon>Azospirillaceae</taxon>
        <taxon>Nitrospirillum</taxon>
        <taxon>Nitrospirillum viridazoti</taxon>
    </lineage>
</organism>
<feature type="binding site" description="distal binding residue" evidence="5">
    <location>
        <position position="101"/>
    </location>
    <ligand>
        <name>heme</name>
        <dbReference type="ChEBI" id="CHEBI:30413"/>
    </ligand>
    <ligandPart>
        <name>Fe</name>
        <dbReference type="ChEBI" id="CHEBI:18248"/>
    </ligandPart>
</feature>
<evidence type="ECO:0000256" key="2">
    <source>
        <dbReference type="ARBA" id="ARBA00022617"/>
    </source>
</evidence>
<protein>
    <recommendedName>
        <fullName evidence="9">Group 1 truncated hemoglobin</fullName>
    </recommendedName>
</protein>
<dbReference type="GO" id="GO:0046872">
    <property type="term" value="F:metal ion binding"/>
    <property type="evidence" value="ECO:0007669"/>
    <property type="project" value="UniProtKB-KW"/>
</dbReference>
<dbReference type="KEGG" id="nao:Y958_12890"/>
<dbReference type="CDD" id="cd00454">
    <property type="entry name" value="TrHb1_N"/>
    <property type="match status" value="1"/>
</dbReference>
<evidence type="ECO:0000256" key="6">
    <source>
        <dbReference type="SAM" id="SignalP"/>
    </source>
</evidence>
<evidence type="ECO:0000256" key="3">
    <source>
        <dbReference type="ARBA" id="ARBA00022723"/>
    </source>
</evidence>
<reference evidence="7 8" key="1">
    <citation type="submission" date="2017-06" db="EMBL/GenBank/DDBJ databases">
        <title>Complete genome sequence of Nitrospirillum amazonense strain CBAmC, an endophytic nitrogen-fixing and plant growth-promoting bacterium, isolated from sugarcane.</title>
        <authorList>
            <person name="Schwab S."/>
            <person name="dos Santos Teixeira K.R."/>
            <person name="Simoes Araujo J.L."/>
            <person name="Soares Vidal M."/>
            <person name="Borges de Freitas H.R."/>
            <person name="Rivello Crivelaro A.L."/>
            <person name="Bueno de Camargo Nunes A."/>
            <person name="dos Santos C.M."/>
            <person name="Palmeira da Silva Rosa D."/>
            <person name="da Silva Padilha D."/>
            <person name="da Silva E."/>
            <person name="Araujo Terra L."/>
            <person name="Soares Mendes V."/>
            <person name="Farinelli L."/>
            <person name="Magalhaes Cruz L."/>
            <person name="Baldani J.I."/>
        </authorList>
    </citation>
    <scope>NUCLEOTIDE SEQUENCE [LARGE SCALE GENOMIC DNA]</scope>
    <source>
        <strain evidence="7 8">CBAmC</strain>
    </source>
</reference>
<evidence type="ECO:0000256" key="4">
    <source>
        <dbReference type="ARBA" id="ARBA00023004"/>
    </source>
</evidence>
<dbReference type="AlphaFoldDB" id="A0A248JTQ5"/>
<evidence type="ECO:0000256" key="5">
    <source>
        <dbReference type="PIRSR" id="PIRSR601486-1"/>
    </source>
</evidence>
<keyword evidence="3 5" id="KW-0479">Metal-binding</keyword>
<keyword evidence="4 5" id="KW-0408">Iron</keyword>
<feature type="chain" id="PRO_5012173722" description="Group 1 truncated hemoglobin" evidence="6">
    <location>
        <begin position="32"/>
        <end position="149"/>
    </location>
</feature>
<name>A0A248JTQ5_9PROT</name>
<dbReference type="Gene3D" id="1.10.490.10">
    <property type="entry name" value="Globins"/>
    <property type="match status" value="1"/>
</dbReference>
<dbReference type="InterPro" id="IPR012292">
    <property type="entry name" value="Globin/Proto"/>
</dbReference>
<dbReference type="Pfam" id="PF01152">
    <property type="entry name" value="Bac_globin"/>
    <property type="match status" value="1"/>
</dbReference>
<dbReference type="Proteomes" id="UP000197153">
    <property type="component" value="Chromosome 1"/>
</dbReference>
<keyword evidence="8" id="KW-1185">Reference proteome</keyword>
<dbReference type="EMBL" id="CP022110">
    <property type="protein sequence ID" value="ASG21604.1"/>
    <property type="molecule type" value="Genomic_DNA"/>
</dbReference>
<keyword evidence="2 5" id="KW-0349">Heme</keyword>
<proteinExistence type="predicted"/>
<dbReference type="InterPro" id="IPR009050">
    <property type="entry name" value="Globin-like_sf"/>
</dbReference>
<evidence type="ECO:0000313" key="7">
    <source>
        <dbReference type="EMBL" id="ASG21604.1"/>
    </source>
</evidence>
<accession>A0A248JTQ5</accession>